<dbReference type="EMBL" id="VTTN01000018">
    <property type="protein sequence ID" value="KAA0591990.1"/>
    <property type="molecule type" value="Genomic_DNA"/>
</dbReference>
<evidence type="ECO:0000259" key="1">
    <source>
        <dbReference type="Pfam" id="PF18722"/>
    </source>
</evidence>
<evidence type="ECO:0000313" key="3">
    <source>
        <dbReference type="Proteomes" id="UP000324927"/>
    </source>
</evidence>
<comment type="caution">
    <text evidence="2">The sequence shown here is derived from an EMBL/GenBank/DDBJ whole genome shotgun (WGS) entry which is preliminary data.</text>
</comment>
<organism evidence="2 3">
    <name type="scientific">Azospirillum lipoferum</name>
    <dbReference type="NCBI Taxonomy" id="193"/>
    <lineage>
        <taxon>Bacteria</taxon>
        <taxon>Pseudomonadati</taxon>
        <taxon>Pseudomonadota</taxon>
        <taxon>Alphaproteobacteria</taxon>
        <taxon>Rhodospirillales</taxon>
        <taxon>Azospirillaceae</taxon>
        <taxon>Azospirillum</taxon>
    </lineage>
</organism>
<keyword evidence="3" id="KW-1185">Reference proteome</keyword>
<feature type="domain" description="MazG C-terminal" evidence="1">
    <location>
        <begin position="216"/>
        <end position="401"/>
    </location>
</feature>
<dbReference type="InterPro" id="IPR041407">
    <property type="entry name" value="MazG_C"/>
</dbReference>
<reference evidence="2 3" key="1">
    <citation type="submission" date="2019-08" db="EMBL/GenBank/DDBJ databases">
        <authorList>
            <person name="Grouzdev D."/>
            <person name="Tikhonova E."/>
            <person name="Kravchenko I."/>
        </authorList>
    </citation>
    <scope>NUCLEOTIDE SEQUENCE [LARGE SCALE GENOMIC DNA]</scope>
    <source>
        <strain evidence="2 3">59b</strain>
    </source>
</reference>
<accession>A0A5A9GBY5</accession>
<name>A0A5A9GBY5_AZOLI</name>
<dbReference type="Gene3D" id="1.10.287.1080">
    <property type="entry name" value="MazG-like"/>
    <property type="match status" value="1"/>
</dbReference>
<dbReference type="InterPro" id="IPR011379">
    <property type="entry name" value="MazG-related_GP37"/>
</dbReference>
<sequence length="409" mass="46649">MSEIGIRTSGLSPYVALPAELESLENLGISEYQRAAKITDRMRPGIDIPILGLFGEVGSLLAALKKQTRDHPDREKYAASIKEELGDTLWYLANIASRTDQDLDVLAQRTVRSISDWDEVQPNFGTFDDIQSNIKELTQSEFEAILITLAGRVGDLVKDLGSGALTNNRDRLSGHLVDIFGNLLTAADAARISLGEAATANLLKVFSRWPLTEEYPPLIDDGMPDNEQIPRKFEILIEERKINGKIYVQQKLNGVIIGDRLTDNKREKDDFRFHDVFHMSYAVFLGWSPVLRNLLHLKRKSDPIIDENEDGARALLIEEGVSTFIFQRAIDRDFFKGQTQVDYDLLKSIRDFTRGFEVDRCALWQWEKAILEACRIFSELKRYRKGYIAADLISHTLEFRRVPEDRRED</sequence>
<proteinExistence type="predicted"/>
<dbReference type="SUPFAM" id="SSF101386">
    <property type="entry name" value="all-alpha NTP pyrophosphatases"/>
    <property type="match status" value="1"/>
</dbReference>
<protein>
    <submittedName>
        <fullName evidence="2">Pyrophosphatase</fullName>
    </submittedName>
</protein>
<dbReference type="CDD" id="cd11541">
    <property type="entry name" value="NTP-PPase_u4"/>
    <property type="match status" value="1"/>
</dbReference>
<dbReference type="RefSeq" id="WP_149234582.1">
    <property type="nucleotide sequence ID" value="NZ_JALJXJ010000008.1"/>
</dbReference>
<evidence type="ECO:0000313" key="2">
    <source>
        <dbReference type="EMBL" id="KAA0591990.1"/>
    </source>
</evidence>
<dbReference type="AlphaFoldDB" id="A0A5A9GBY5"/>
<dbReference type="OrthoDB" id="5953925at2"/>
<dbReference type="Proteomes" id="UP000324927">
    <property type="component" value="Unassembled WGS sequence"/>
</dbReference>
<dbReference type="Pfam" id="PF18722">
    <property type="entry name" value="MazG_C"/>
    <property type="match status" value="1"/>
</dbReference>
<gene>
    <name evidence="2" type="ORF">FZ942_29250</name>
</gene>